<evidence type="ECO:0000313" key="2">
    <source>
        <dbReference type="EMBL" id="CAB4019460.1"/>
    </source>
</evidence>
<dbReference type="AlphaFoldDB" id="A0A7D9EWR3"/>
<organism evidence="2 3">
    <name type="scientific">Paramuricea clavata</name>
    <name type="common">Red gorgonian</name>
    <name type="synonym">Violescent sea-whip</name>
    <dbReference type="NCBI Taxonomy" id="317549"/>
    <lineage>
        <taxon>Eukaryota</taxon>
        <taxon>Metazoa</taxon>
        <taxon>Cnidaria</taxon>
        <taxon>Anthozoa</taxon>
        <taxon>Octocorallia</taxon>
        <taxon>Malacalcyonacea</taxon>
        <taxon>Plexauridae</taxon>
        <taxon>Paramuricea</taxon>
    </lineage>
</organism>
<accession>A0A7D9EWR3</accession>
<comment type="caution">
    <text evidence="2">The sequence shown here is derived from an EMBL/GenBank/DDBJ whole genome shotgun (WGS) entry which is preliminary data.</text>
</comment>
<proteinExistence type="predicted"/>
<dbReference type="EMBL" id="CACRXK020010469">
    <property type="protein sequence ID" value="CAB4019460.1"/>
    <property type="molecule type" value="Genomic_DNA"/>
</dbReference>
<feature type="region of interest" description="Disordered" evidence="1">
    <location>
        <begin position="83"/>
        <end position="166"/>
    </location>
</feature>
<feature type="compositionally biased region" description="Polar residues" evidence="1">
    <location>
        <begin position="104"/>
        <end position="143"/>
    </location>
</feature>
<protein>
    <submittedName>
        <fullName evidence="2">Uncharacterized protein</fullName>
    </submittedName>
</protein>
<evidence type="ECO:0000256" key="1">
    <source>
        <dbReference type="SAM" id="MobiDB-lite"/>
    </source>
</evidence>
<feature type="compositionally biased region" description="Polar residues" evidence="1">
    <location>
        <begin position="83"/>
        <end position="92"/>
    </location>
</feature>
<name>A0A7D9EWR3_PARCT</name>
<dbReference type="Proteomes" id="UP001152795">
    <property type="component" value="Unassembled WGS sequence"/>
</dbReference>
<evidence type="ECO:0000313" key="3">
    <source>
        <dbReference type="Proteomes" id="UP001152795"/>
    </source>
</evidence>
<reference evidence="2" key="1">
    <citation type="submission" date="2020-04" db="EMBL/GenBank/DDBJ databases">
        <authorList>
            <person name="Alioto T."/>
            <person name="Alioto T."/>
            <person name="Gomez Garrido J."/>
        </authorList>
    </citation>
    <scope>NUCLEOTIDE SEQUENCE</scope>
    <source>
        <strain evidence="2">A484AB</strain>
    </source>
</reference>
<keyword evidence="3" id="KW-1185">Reference proteome</keyword>
<gene>
    <name evidence="2" type="ORF">PACLA_8A012023</name>
</gene>
<sequence>MIDNRNRNDRSECNFDEIQNFITDLEKDIAATSTETVKARLVKNYPGKLNSKRDKIADFCKRKFVDFPKDKLLRSISRLAWEKSSNQLQKSQAEPRCADEHENSNISETAKNQVSINKRLSNPENTGDSCHTLFTINEQSPNSWAKKGNKESQPSVSNAKPDANTD</sequence>
<feature type="compositionally biased region" description="Polar residues" evidence="1">
    <location>
        <begin position="151"/>
        <end position="166"/>
    </location>
</feature>